<evidence type="ECO:0000256" key="1">
    <source>
        <dbReference type="ARBA" id="ARBA00002501"/>
    </source>
</evidence>
<evidence type="ECO:0000256" key="4">
    <source>
        <dbReference type="ARBA" id="ARBA00022692"/>
    </source>
</evidence>
<keyword evidence="4 7" id="KW-0812">Transmembrane</keyword>
<name>A0AAN9LYC8_CANGL</name>
<gene>
    <name evidence="8" type="ORF">VNO77_13279</name>
</gene>
<dbReference type="AlphaFoldDB" id="A0AAN9LYC8"/>
<accession>A0AAN9LYC8</accession>
<dbReference type="EMBL" id="JAYMYQ010000003">
    <property type="protein sequence ID" value="KAK7344051.1"/>
    <property type="molecule type" value="Genomic_DNA"/>
</dbReference>
<keyword evidence="9" id="KW-1185">Reference proteome</keyword>
<dbReference type="GO" id="GO:0005783">
    <property type="term" value="C:endoplasmic reticulum"/>
    <property type="evidence" value="ECO:0007669"/>
    <property type="project" value="TreeGrafter"/>
</dbReference>
<evidence type="ECO:0000256" key="3">
    <source>
        <dbReference type="ARBA" id="ARBA00006483"/>
    </source>
</evidence>
<dbReference type="InterPro" id="IPR004895">
    <property type="entry name" value="Prenylated_rab_accept_PRA1"/>
</dbReference>
<keyword evidence="7" id="KW-0813">Transport</keyword>
<dbReference type="GO" id="GO:0016020">
    <property type="term" value="C:membrane"/>
    <property type="evidence" value="ECO:0007669"/>
    <property type="project" value="UniProtKB-SubCell"/>
</dbReference>
<comment type="similarity">
    <text evidence="3 7">Belongs to the PRA1 family.</text>
</comment>
<dbReference type="GO" id="GO:0005794">
    <property type="term" value="C:Golgi apparatus"/>
    <property type="evidence" value="ECO:0007669"/>
    <property type="project" value="TreeGrafter"/>
</dbReference>
<keyword evidence="6 7" id="KW-0472">Membrane</keyword>
<comment type="function">
    <text evidence="1 7">May be involved in both secretory and endocytic intracellular trafficking in the endosomal/prevacuolar compartments.</text>
</comment>
<comment type="subcellular location">
    <subcellularLocation>
        <location evidence="2">Endomembrane system</location>
        <topology evidence="2">Multi-pass membrane protein</topology>
    </subcellularLocation>
    <subcellularLocation>
        <location evidence="7">Membrane</location>
        <topology evidence="7">Multi-pass membrane protein</topology>
    </subcellularLocation>
</comment>
<evidence type="ECO:0000256" key="7">
    <source>
        <dbReference type="RuleBase" id="RU363107"/>
    </source>
</evidence>
<evidence type="ECO:0000313" key="9">
    <source>
        <dbReference type="Proteomes" id="UP001367508"/>
    </source>
</evidence>
<evidence type="ECO:0000256" key="6">
    <source>
        <dbReference type="ARBA" id="ARBA00023136"/>
    </source>
</evidence>
<evidence type="ECO:0000256" key="2">
    <source>
        <dbReference type="ARBA" id="ARBA00004127"/>
    </source>
</evidence>
<feature type="transmembrane region" description="Helical" evidence="7">
    <location>
        <begin position="72"/>
        <end position="88"/>
    </location>
</feature>
<evidence type="ECO:0000313" key="8">
    <source>
        <dbReference type="EMBL" id="KAK7344051.1"/>
    </source>
</evidence>
<comment type="caution">
    <text evidence="8">The sequence shown here is derived from an EMBL/GenBank/DDBJ whole genome shotgun (WGS) entry which is preliminary data.</text>
</comment>
<protein>
    <recommendedName>
        <fullName evidence="7">PRA1 family protein</fullName>
    </recommendedName>
</protein>
<proteinExistence type="inferred from homology"/>
<dbReference type="GO" id="GO:0016192">
    <property type="term" value="P:vesicle-mediated transport"/>
    <property type="evidence" value="ECO:0007669"/>
    <property type="project" value="TreeGrafter"/>
</dbReference>
<evidence type="ECO:0000256" key="5">
    <source>
        <dbReference type="ARBA" id="ARBA00022989"/>
    </source>
</evidence>
<organism evidence="8 9">
    <name type="scientific">Canavalia gladiata</name>
    <name type="common">Sword bean</name>
    <name type="synonym">Dolichos gladiatus</name>
    <dbReference type="NCBI Taxonomy" id="3824"/>
    <lineage>
        <taxon>Eukaryota</taxon>
        <taxon>Viridiplantae</taxon>
        <taxon>Streptophyta</taxon>
        <taxon>Embryophyta</taxon>
        <taxon>Tracheophyta</taxon>
        <taxon>Spermatophyta</taxon>
        <taxon>Magnoliopsida</taxon>
        <taxon>eudicotyledons</taxon>
        <taxon>Gunneridae</taxon>
        <taxon>Pentapetalae</taxon>
        <taxon>rosids</taxon>
        <taxon>fabids</taxon>
        <taxon>Fabales</taxon>
        <taxon>Fabaceae</taxon>
        <taxon>Papilionoideae</taxon>
        <taxon>50 kb inversion clade</taxon>
        <taxon>NPAAA clade</taxon>
        <taxon>indigoferoid/millettioid clade</taxon>
        <taxon>Phaseoleae</taxon>
        <taxon>Canavalia</taxon>
    </lineage>
</organism>
<dbReference type="PANTHER" id="PTHR19317:SF81">
    <property type="entry name" value="PRA1 FAMILY PROTEIN D"/>
    <property type="match status" value="1"/>
</dbReference>
<feature type="transmembrane region" description="Helical" evidence="7">
    <location>
        <begin position="108"/>
        <end position="141"/>
    </location>
</feature>
<dbReference type="Pfam" id="PF03208">
    <property type="entry name" value="PRA1"/>
    <property type="match status" value="1"/>
</dbReference>
<dbReference type="Proteomes" id="UP001367508">
    <property type="component" value="Unassembled WGS sequence"/>
</dbReference>
<feature type="transmembrane region" description="Helical" evidence="7">
    <location>
        <begin position="44"/>
        <end position="65"/>
    </location>
</feature>
<dbReference type="PANTHER" id="PTHR19317">
    <property type="entry name" value="PRENYLATED RAB ACCEPTOR 1-RELATED"/>
    <property type="match status" value="1"/>
</dbReference>
<keyword evidence="5 7" id="KW-1133">Transmembrane helix</keyword>
<sequence>MSEFLSNLKEAGQTVISTRRPWSQFLDLSALSLPSSLSEATTRLSYNLTFFIFNYALLLFLIFLLSLIYHPLTIVLFLIVFAAWYFLYFSRDNEPLNFFNLVTLDDRILLLILGVLSVVVLLSTGVLLNLVVSMAVGAAVVCLHGALRSTEDLVGDDQESPYGPMLSDTSAAAAGAYTRV</sequence>
<reference evidence="8 9" key="1">
    <citation type="submission" date="2024-01" db="EMBL/GenBank/DDBJ databases">
        <title>The genomes of 5 underutilized Papilionoideae crops provide insights into root nodulation and disease resistanc.</title>
        <authorList>
            <person name="Jiang F."/>
        </authorList>
    </citation>
    <scope>NUCLEOTIDE SEQUENCE [LARGE SCALE GENOMIC DNA]</scope>
    <source>
        <strain evidence="8">LVBAO_FW01</strain>
        <tissue evidence="8">Leaves</tissue>
    </source>
</reference>